<organism evidence="5">
    <name type="scientific">Salvia splendens</name>
    <name type="common">Scarlet sage</name>
    <dbReference type="NCBI Taxonomy" id="180675"/>
    <lineage>
        <taxon>Eukaryota</taxon>
        <taxon>Viridiplantae</taxon>
        <taxon>Streptophyta</taxon>
        <taxon>Embryophyta</taxon>
        <taxon>Tracheophyta</taxon>
        <taxon>Spermatophyta</taxon>
        <taxon>Magnoliopsida</taxon>
        <taxon>eudicotyledons</taxon>
        <taxon>Gunneridae</taxon>
        <taxon>Pentapetalae</taxon>
        <taxon>asterids</taxon>
        <taxon>lamiids</taxon>
        <taxon>Lamiales</taxon>
        <taxon>Lamiaceae</taxon>
        <taxon>Nepetoideae</taxon>
        <taxon>Mentheae</taxon>
        <taxon>Salviinae</taxon>
        <taxon>Salvia</taxon>
        <taxon>Salvia subgen. Calosphace</taxon>
        <taxon>core Calosphace</taxon>
    </lineage>
</organism>
<keyword evidence="2" id="KW-0808">Transferase</keyword>
<dbReference type="InterPro" id="IPR050317">
    <property type="entry name" value="Plant_Fungal_Acyltransferase"/>
</dbReference>
<evidence type="ECO:0000313" key="5">
    <source>
        <dbReference type="EMBL" id="KAG6422183.1"/>
    </source>
</evidence>
<evidence type="ECO:0000256" key="2">
    <source>
        <dbReference type="ARBA" id="ARBA00022679"/>
    </source>
</evidence>
<evidence type="ECO:0000256" key="4">
    <source>
        <dbReference type="SAM" id="MobiDB-lite"/>
    </source>
</evidence>
<dbReference type="GO" id="GO:0016747">
    <property type="term" value="F:acyltransferase activity, transferring groups other than amino-acyl groups"/>
    <property type="evidence" value="ECO:0007669"/>
    <property type="project" value="TreeGrafter"/>
</dbReference>
<dbReference type="Pfam" id="PF02458">
    <property type="entry name" value="Transferase"/>
    <property type="match status" value="2"/>
</dbReference>
<comment type="similarity">
    <text evidence="1">Belongs to the plant acyltransferase family.</text>
</comment>
<comment type="caution">
    <text evidence="5">The sequence shown here is derived from an EMBL/GenBank/DDBJ whole genome shotgun (WGS) entry which is preliminary data.</text>
</comment>
<dbReference type="PANTHER" id="PTHR31642:SF11">
    <property type="entry name" value="SHIKIMATE O-HYDROXYCINNAMOYLTRANSFERASE"/>
    <property type="match status" value="1"/>
</dbReference>
<dbReference type="EMBL" id="PNBA02000006">
    <property type="protein sequence ID" value="KAG6422183.1"/>
    <property type="molecule type" value="Genomic_DNA"/>
</dbReference>
<reference evidence="5" key="1">
    <citation type="submission" date="2018-01" db="EMBL/GenBank/DDBJ databases">
        <authorList>
            <person name="Mao J.F."/>
        </authorList>
    </citation>
    <scope>NUCLEOTIDE SEQUENCE</scope>
    <source>
        <strain evidence="5">Huo1</strain>
        <tissue evidence="5">Leaf</tissue>
    </source>
</reference>
<dbReference type="Proteomes" id="UP000298416">
    <property type="component" value="Unassembled WGS sequence"/>
</dbReference>
<dbReference type="AlphaFoldDB" id="A0A8X8XXW7"/>
<protein>
    <submittedName>
        <fullName evidence="5">Uncharacterized protein</fullName>
    </submittedName>
</protein>
<feature type="region of interest" description="Disordered" evidence="4">
    <location>
        <begin position="85"/>
        <end position="106"/>
    </location>
</feature>
<keyword evidence="6" id="KW-1185">Reference proteome</keyword>
<evidence type="ECO:0000256" key="1">
    <source>
        <dbReference type="ARBA" id="ARBA00009861"/>
    </source>
</evidence>
<name>A0A8X8XXW7_SALSN</name>
<proteinExistence type="inferred from homology"/>
<dbReference type="Gene3D" id="3.30.559.10">
    <property type="entry name" value="Chloramphenicol acetyltransferase-like domain"/>
    <property type="match status" value="3"/>
</dbReference>
<evidence type="ECO:0000313" key="6">
    <source>
        <dbReference type="Proteomes" id="UP000298416"/>
    </source>
</evidence>
<dbReference type="InterPro" id="IPR023213">
    <property type="entry name" value="CAT-like_dom_sf"/>
</dbReference>
<sequence>MLIALTCIVIKIYSNLPTKLTRFKCGGAIIINRFKCGGATLGFANEHHTSDEISGNNSINTWTAIARGLTTVPHVSLDRRVLAARNPRNPSSPHIEHHPPPPSKTHLLNSGGDTTFSTFRLSRDHINALKQKCNDNSNYTMYEVVAGHVWRCVSIARGLPRDQETKLQLPVDLPQGYFGNGIFYTCAFALIGELVSKPLKLLFSLHRLHAAAPSSFLFPLSHLHLNIISCISLTLTLKRMHSWYPISGDSLSPVTDSALEADTSCLRQGYHGVHSMWPSSPHPCSAVCFLSFSVVVLGCHQSPFSLWVHDAIARMDDEYLRPALDYLELHLQNGEGIVRTQNHVKCPNFGIMSWVRLSVHKAEFGLGKPVFVGAGEALSEGKSFLYPNQASRCTNNVWNDFKSCYTTTIHASCLIFKHSNIWNDHDRLMCSCVFVLIRMNSS</sequence>
<gene>
    <name evidence="5" type="ORF">SASPL_118747</name>
</gene>
<evidence type="ECO:0000256" key="3">
    <source>
        <dbReference type="ARBA" id="ARBA00023315"/>
    </source>
</evidence>
<dbReference type="PANTHER" id="PTHR31642">
    <property type="entry name" value="TRICHOTHECENE 3-O-ACETYLTRANSFERASE"/>
    <property type="match status" value="1"/>
</dbReference>
<reference evidence="5" key="2">
    <citation type="submission" date="2020-08" db="EMBL/GenBank/DDBJ databases">
        <title>Plant Genome Project.</title>
        <authorList>
            <person name="Zhang R.-G."/>
        </authorList>
    </citation>
    <scope>NUCLEOTIDE SEQUENCE</scope>
    <source>
        <strain evidence="5">Huo1</strain>
        <tissue evidence="5">Leaf</tissue>
    </source>
</reference>
<accession>A0A8X8XXW7</accession>
<keyword evidence="3" id="KW-0012">Acyltransferase</keyword>